<protein>
    <submittedName>
        <fullName evidence="9">Protein PML-like</fullName>
    </submittedName>
</protein>
<dbReference type="Proteomes" id="UP000694412">
    <property type="component" value="Chromosome 10"/>
</dbReference>
<dbReference type="InterPro" id="IPR000315">
    <property type="entry name" value="Znf_B-box"/>
</dbReference>
<dbReference type="InterPro" id="IPR017907">
    <property type="entry name" value="Znf_RING_CS"/>
</dbReference>
<gene>
    <name evidence="9" type="primary">LOC107318588</name>
</gene>
<dbReference type="SMART" id="SM00336">
    <property type="entry name" value="BBOX"/>
    <property type="match status" value="2"/>
</dbReference>
<dbReference type="PROSITE" id="PS00518">
    <property type="entry name" value="ZF_RING_1"/>
    <property type="match status" value="1"/>
</dbReference>
<keyword evidence="1" id="KW-0479">Metal-binding</keyword>
<feature type="coiled-coil region" evidence="5">
    <location>
        <begin position="231"/>
        <end position="309"/>
    </location>
</feature>
<dbReference type="Pfam" id="PF12126">
    <property type="entry name" value="PML_CC"/>
    <property type="match status" value="1"/>
</dbReference>
<dbReference type="Pfam" id="PF22586">
    <property type="entry name" value="ANCHR-like_BBOX"/>
    <property type="match status" value="1"/>
</dbReference>
<feature type="compositionally biased region" description="Pro residues" evidence="6">
    <location>
        <begin position="564"/>
        <end position="576"/>
    </location>
</feature>
<dbReference type="PANTHER" id="PTHR25462:SF302">
    <property type="entry name" value="PROTEIN PML"/>
    <property type="match status" value="1"/>
</dbReference>
<evidence type="ECO:0000256" key="3">
    <source>
        <dbReference type="ARBA" id="ARBA00022833"/>
    </source>
</evidence>
<dbReference type="Gene3D" id="3.30.40.10">
    <property type="entry name" value="Zinc/RING finger domain, C3HC4 (zinc finger)"/>
    <property type="match status" value="1"/>
</dbReference>
<dbReference type="GO" id="GO:0045087">
    <property type="term" value="P:innate immune response"/>
    <property type="evidence" value="ECO:0007669"/>
    <property type="project" value="TreeGrafter"/>
</dbReference>
<dbReference type="InterPro" id="IPR001841">
    <property type="entry name" value="Znf_RING"/>
</dbReference>
<dbReference type="SMART" id="SM00184">
    <property type="entry name" value="RING"/>
    <property type="match status" value="1"/>
</dbReference>
<evidence type="ECO:0000313" key="10">
    <source>
        <dbReference type="Proteomes" id="UP000694412"/>
    </source>
</evidence>
<evidence type="ECO:0000259" key="8">
    <source>
        <dbReference type="PROSITE" id="PS50119"/>
    </source>
</evidence>
<evidence type="ECO:0000256" key="5">
    <source>
        <dbReference type="SAM" id="Coils"/>
    </source>
</evidence>
<dbReference type="PANTHER" id="PTHR25462">
    <property type="entry name" value="BONUS, ISOFORM C-RELATED"/>
    <property type="match status" value="1"/>
</dbReference>
<keyword evidence="3" id="KW-0862">Zinc</keyword>
<proteinExistence type="predicted"/>
<name>A0A8C2T945_COTJA</name>
<evidence type="ECO:0000256" key="1">
    <source>
        <dbReference type="ARBA" id="ARBA00022723"/>
    </source>
</evidence>
<feature type="domain" description="RING-type" evidence="7">
    <location>
        <begin position="32"/>
        <end position="69"/>
    </location>
</feature>
<dbReference type="InterPro" id="IPR013083">
    <property type="entry name" value="Znf_RING/FYVE/PHD"/>
</dbReference>
<dbReference type="GO" id="GO:0005654">
    <property type="term" value="C:nucleoplasm"/>
    <property type="evidence" value="ECO:0007669"/>
    <property type="project" value="TreeGrafter"/>
</dbReference>
<feature type="domain" description="B box-type" evidence="8">
    <location>
        <begin position="102"/>
        <end position="147"/>
    </location>
</feature>
<evidence type="ECO:0000256" key="2">
    <source>
        <dbReference type="ARBA" id="ARBA00022771"/>
    </source>
</evidence>
<dbReference type="InterPro" id="IPR021978">
    <property type="entry name" value="PML-like_CC"/>
</dbReference>
<evidence type="ECO:0000256" key="4">
    <source>
        <dbReference type="PROSITE-ProRule" id="PRU00024"/>
    </source>
</evidence>
<feature type="compositionally biased region" description="Basic and acidic residues" evidence="6">
    <location>
        <begin position="579"/>
        <end position="589"/>
    </location>
</feature>
<reference evidence="9" key="3">
    <citation type="submission" date="2025-09" db="UniProtKB">
        <authorList>
            <consortium name="Ensembl"/>
        </authorList>
    </citation>
    <scope>IDENTIFICATION</scope>
</reference>
<evidence type="ECO:0000259" key="7">
    <source>
        <dbReference type="PROSITE" id="PS50089"/>
    </source>
</evidence>
<sequence>MGEAGGVPEPCHDMAGLEPTVPLENDFQFVLCEGCRQQSPDLKLLTCLHTLCLGCLRENKPVGQCPVCQAPIPQPDGIPDVDNVLFSSLQIHLSIYQRVISGAELLCDNCRSSSEYWCPECKEFLCTKCFETHQRYVKRENHEAKRVQDIRVGSPQEFLEGTRRTSSLSCPIPTHQNLTLSIYCKQCSRVMCCICALLDAAHSGQHCDVSTEARLRQDELAVLGQELEQWRGRFEASQAALQKEMERLKQAGSAVRELVKQRVEQLVRLIRHQEQELLALVERRQERGRKELEGELRRVDAVLRRMEAGKRLVEKMGLYATEQEVMDMQPFVKDALEELRRQRPLVNGELMLHEDFAECRARLRALTECIEGLQAPLPAAGPAVPQQDTPSEDDSTPTLDLQPQPHSPGGDTPPTLPSPAAQRDEGAEESSASPLSASGDTTSLPKGLQASVAALQKDFGCWARAHLQHTEELLGVATCLLQAQGRLNKHLVSLSRGVHSMARSLSAITSFLGKMLQPGPQDSRSAPTPQDPLDLSCPSLPSDLLDLFCPSTSQQNKADQGPAASPPARPPSPKVPSPELEKEHPSKSKRDYKHTAGLRKRRKK</sequence>
<dbReference type="GO" id="GO:0008630">
    <property type="term" value="P:intrinsic apoptotic signaling pathway in response to DNA damage"/>
    <property type="evidence" value="ECO:0007669"/>
    <property type="project" value="TreeGrafter"/>
</dbReference>
<dbReference type="CDD" id="cd19770">
    <property type="entry name" value="Bbox2_TRIM19_C-V"/>
    <property type="match status" value="1"/>
</dbReference>
<dbReference type="GO" id="GO:0008270">
    <property type="term" value="F:zinc ion binding"/>
    <property type="evidence" value="ECO:0007669"/>
    <property type="project" value="UniProtKB-KW"/>
</dbReference>
<evidence type="ECO:0000256" key="6">
    <source>
        <dbReference type="SAM" id="MobiDB-lite"/>
    </source>
</evidence>
<keyword evidence="5" id="KW-0175">Coiled coil</keyword>
<organism evidence="9 10">
    <name type="scientific">Coturnix japonica</name>
    <name type="common">Japanese quail</name>
    <name type="synonym">Coturnix coturnix japonica</name>
    <dbReference type="NCBI Taxonomy" id="93934"/>
    <lineage>
        <taxon>Eukaryota</taxon>
        <taxon>Metazoa</taxon>
        <taxon>Chordata</taxon>
        <taxon>Craniata</taxon>
        <taxon>Vertebrata</taxon>
        <taxon>Euteleostomi</taxon>
        <taxon>Archelosauria</taxon>
        <taxon>Archosauria</taxon>
        <taxon>Dinosauria</taxon>
        <taxon>Saurischia</taxon>
        <taxon>Theropoda</taxon>
        <taxon>Coelurosauria</taxon>
        <taxon>Aves</taxon>
        <taxon>Neognathae</taxon>
        <taxon>Galloanserae</taxon>
        <taxon>Galliformes</taxon>
        <taxon>Phasianidae</taxon>
        <taxon>Perdicinae</taxon>
        <taxon>Coturnix</taxon>
    </lineage>
</organism>
<dbReference type="PROSITE" id="PS50119">
    <property type="entry name" value="ZF_BBOX"/>
    <property type="match status" value="2"/>
</dbReference>
<feature type="compositionally biased region" description="Basic residues" evidence="6">
    <location>
        <begin position="590"/>
        <end position="604"/>
    </location>
</feature>
<dbReference type="Ensembl" id="ENSCJPT00005013195.1">
    <property type="protein sequence ID" value="ENSCJPP00005008743.1"/>
    <property type="gene ID" value="ENSCJPG00005007782.1"/>
</dbReference>
<feature type="compositionally biased region" description="Low complexity" evidence="6">
    <location>
        <begin position="429"/>
        <end position="438"/>
    </location>
</feature>
<evidence type="ECO:0000313" key="9">
    <source>
        <dbReference type="Ensembl" id="ENSCJPP00005008743.1"/>
    </source>
</evidence>
<dbReference type="PROSITE" id="PS50089">
    <property type="entry name" value="ZF_RING_2"/>
    <property type="match status" value="1"/>
</dbReference>
<dbReference type="CDD" id="cd19804">
    <property type="entry name" value="Bbox1_TRIM19_C-V"/>
    <property type="match status" value="1"/>
</dbReference>
<feature type="domain" description="B box-type" evidence="8">
    <location>
        <begin position="165"/>
        <end position="211"/>
    </location>
</feature>
<dbReference type="InterPro" id="IPR047153">
    <property type="entry name" value="TRIM45/56/19-like"/>
</dbReference>
<feature type="region of interest" description="Disordered" evidence="6">
    <location>
        <begin position="516"/>
        <end position="604"/>
    </location>
</feature>
<keyword evidence="10" id="KW-1185">Reference proteome</keyword>
<dbReference type="SUPFAM" id="SSF57845">
    <property type="entry name" value="B-box zinc-binding domain"/>
    <property type="match status" value="1"/>
</dbReference>
<dbReference type="SUPFAM" id="SSF57850">
    <property type="entry name" value="RING/U-box"/>
    <property type="match status" value="1"/>
</dbReference>
<dbReference type="GeneTree" id="ENSGT00940000161116"/>
<reference evidence="9" key="1">
    <citation type="submission" date="2015-11" db="EMBL/GenBank/DDBJ databases">
        <authorList>
            <consortium name="International Coturnix japonica Genome Analysis Consortium"/>
            <person name="Warren W."/>
            <person name="Burt D.W."/>
            <person name="Antin P.B."/>
            <person name="Lanford R."/>
            <person name="Gros J."/>
            <person name="Wilson R.K."/>
        </authorList>
    </citation>
    <scope>NUCLEOTIDE SEQUENCE [LARGE SCALE GENOMIC DNA]</scope>
</reference>
<reference evidence="9" key="2">
    <citation type="submission" date="2025-08" db="UniProtKB">
        <authorList>
            <consortium name="Ensembl"/>
        </authorList>
    </citation>
    <scope>IDENTIFICATION</scope>
</reference>
<feature type="compositionally biased region" description="Low complexity" evidence="6">
    <location>
        <begin position="531"/>
        <end position="551"/>
    </location>
</feature>
<dbReference type="AlphaFoldDB" id="A0A8C2T945"/>
<accession>A0A8C2T945</accession>
<feature type="compositionally biased region" description="Low complexity" evidence="6">
    <location>
        <begin position="377"/>
        <end position="387"/>
    </location>
</feature>
<dbReference type="Gene3D" id="3.30.160.60">
    <property type="entry name" value="Classic Zinc Finger"/>
    <property type="match status" value="1"/>
</dbReference>
<dbReference type="GO" id="GO:0044790">
    <property type="term" value="P:suppression of viral release by host"/>
    <property type="evidence" value="ECO:0007669"/>
    <property type="project" value="TreeGrafter"/>
</dbReference>
<feature type="region of interest" description="Disordered" evidence="6">
    <location>
        <begin position="377"/>
        <end position="444"/>
    </location>
</feature>
<keyword evidence="2 4" id="KW-0863">Zinc-finger</keyword>